<gene>
    <name evidence="2" type="ORF">A3843_00255</name>
</gene>
<dbReference type="SUPFAM" id="SSF56266">
    <property type="entry name" value="DmpA/ArgJ-like"/>
    <property type="match status" value="1"/>
</dbReference>
<dbReference type="STRING" id="197461.A3843_00255"/>
<reference evidence="2 3" key="1">
    <citation type="submission" date="2016-03" db="EMBL/GenBank/DDBJ databases">
        <title>Genome sequence of Nesiotobacter sp. nov., a moderately halophilic alphaproteobacterium isolated from the Yellow Sea, China.</title>
        <authorList>
            <person name="Zhang G."/>
            <person name="Zhang R."/>
        </authorList>
    </citation>
    <scope>NUCLEOTIDE SEQUENCE [LARGE SCALE GENOMIC DNA]</scope>
    <source>
        <strain evidence="2 3">WB1-6</strain>
    </source>
</reference>
<accession>A0A1U7JCE1</accession>
<keyword evidence="2" id="KW-0378">Hydrolase</keyword>
<dbReference type="AlphaFoldDB" id="A0A1U7JCE1"/>
<dbReference type="Pfam" id="PF03576">
    <property type="entry name" value="Peptidase_S58"/>
    <property type="match status" value="1"/>
</dbReference>
<dbReference type="GO" id="GO:0004177">
    <property type="term" value="F:aminopeptidase activity"/>
    <property type="evidence" value="ECO:0007669"/>
    <property type="project" value="UniProtKB-KW"/>
</dbReference>
<proteinExistence type="inferred from homology"/>
<dbReference type="CDD" id="cd02253">
    <property type="entry name" value="DmpA"/>
    <property type="match status" value="1"/>
</dbReference>
<comment type="similarity">
    <text evidence="1">Belongs to the peptidase S58 family.</text>
</comment>
<dbReference type="Gene3D" id="3.60.70.12">
    <property type="entry name" value="L-amino peptidase D-ALA esterase/amidase"/>
    <property type="match status" value="1"/>
</dbReference>
<protein>
    <submittedName>
        <fullName evidence="2">Aminopeptidase</fullName>
    </submittedName>
</protein>
<organism evidence="2 3">
    <name type="scientific">Pseudovibrio exalbescens</name>
    <dbReference type="NCBI Taxonomy" id="197461"/>
    <lineage>
        <taxon>Bacteria</taxon>
        <taxon>Pseudomonadati</taxon>
        <taxon>Pseudomonadota</taxon>
        <taxon>Alphaproteobacteria</taxon>
        <taxon>Hyphomicrobiales</taxon>
        <taxon>Stappiaceae</taxon>
        <taxon>Pseudovibrio</taxon>
    </lineage>
</organism>
<keyword evidence="2" id="KW-0645">Protease</keyword>
<dbReference type="RefSeq" id="WP_028482186.1">
    <property type="nucleotide sequence ID" value="NZ_LVVZ01000045.1"/>
</dbReference>
<evidence type="ECO:0000313" key="2">
    <source>
        <dbReference type="EMBL" id="OKL42375.1"/>
    </source>
</evidence>
<keyword evidence="3" id="KW-1185">Reference proteome</keyword>
<evidence type="ECO:0000313" key="3">
    <source>
        <dbReference type="Proteomes" id="UP000185783"/>
    </source>
</evidence>
<dbReference type="Proteomes" id="UP000185783">
    <property type="component" value="Unassembled WGS sequence"/>
</dbReference>
<dbReference type="PANTHER" id="PTHR36512:SF3">
    <property type="entry name" value="BLR5678 PROTEIN"/>
    <property type="match status" value="1"/>
</dbReference>
<comment type="caution">
    <text evidence="2">The sequence shown here is derived from an EMBL/GenBank/DDBJ whole genome shotgun (WGS) entry which is preliminary data.</text>
</comment>
<name>A0A1U7JCE1_9HYPH</name>
<keyword evidence="2" id="KW-0031">Aminopeptidase</keyword>
<dbReference type="InterPro" id="IPR016117">
    <property type="entry name" value="ArgJ-like_dom_sf"/>
</dbReference>
<sequence>MFSPLLAHLDSSLGNLPQGPRNTIADVPGVQVGHVTLAEGAVQTGVTAVTIGEENPFHERIRAAAHVLNGFGKSTGLVQVEELGQLETPLVLTNTLSVGAAHEGVVRYMIERTPEIGREAGTVNPVVFECNDGYLNDIRSLSIKPHHVAEAIEAASSEFDQGAVGAGRGMSAFGLKGGIGSASRQITVGGKLFYVGALVLTNMGRMPDFIMNGLDLGPQLEHALEDETAGPEKGSIIMIVGTNLPLSDRQLKRVAKRTGVALARTGSYFGNGSGDIALAFTTADPILLNSRKRFQTIQQLDEARIDRVFRATVDATEAAILNSMLAAETVVGRTNHVRRGLRNVLEDLSI</sequence>
<dbReference type="PANTHER" id="PTHR36512">
    <property type="entry name" value="D-AMINOPEPTIDASE"/>
    <property type="match status" value="1"/>
</dbReference>
<dbReference type="EMBL" id="LVVZ01000045">
    <property type="protein sequence ID" value="OKL42375.1"/>
    <property type="molecule type" value="Genomic_DNA"/>
</dbReference>
<dbReference type="InterPro" id="IPR005321">
    <property type="entry name" value="Peptidase_S58_DmpA"/>
</dbReference>
<evidence type="ECO:0000256" key="1">
    <source>
        <dbReference type="ARBA" id="ARBA00007068"/>
    </source>
</evidence>